<dbReference type="OrthoDB" id="3248421at2759"/>
<protein>
    <submittedName>
        <fullName evidence="2">Uncharacterized protein</fullName>
    </submittedName>
</protein>
<sequence>MMYSYQTSKGIVHGLQWVPADATQIMLTGAQLPNTPGSAAGSFDLDLLGREDGVVYEKWYDQFPHSTYPSGPDPIALTASLSAPRGRSPYSARASSPMLLPPHSSYPRPPSHAPSPYQSRQQSRSPNPPHTSLPDVRPHPHAPSPYQSRRQSRSPYSPHRAPSPHVPPPQIIYPHEHVFEGQHVVTPQSQTLSPFPNAPAGPVFYSSPMPITPFHKELMSDSSPHPFARSPNTAQAYAPFSMIKIQDMDQFYSQIPSMPSVLDTHDINHQDWSTFMDNVALAWKGELPLPDFVKGRPPSIVADLINLWNNSFFLSRRVEIILYKGRERRSGPRAGTLDDQLSFPESDRPNERERKYSLYLTYVTPYVDGRTPTSYNGVSQASGTYGGRARRPSTYSFYS</sequence>
<name>A0A9P7D5L3_9AGAM</name>
<feature type="compositionally biased region" description="Low complexity" evidence="1">
    <location>
        <begin position="144"/>
        <end position="160"/>
    </location>
</feature>
<gene>
    <name evidence="2" type="ORF">EV702DRAFT_1081971</name>
</gene>
<dbReference type="Proteomes" id="UP000714275">
    <property type="component" value="Unassembled WGS sequence"/>
</dbReference>
<feature type="region of interest" description="Disordered" evidence="1">
    <location>
        <begin position="373"/>
        <end position="399"/>
    </location>
</feature>
<dbReference type="EMBL" id="JABBWD010000009">
    <property type="protein sequence ID" value="KAG1780299.1"/>
    <property type="molecule type" value="Genomic_DNA"/>
</dbReference>
<evidence type="ECO:0000313" key="3">
    <source>
        <dbReference type="Proteomes" id="UP000714275"/>
    </source>
</evidence>
<feature type="compositionally biased region" description="Low complexity" evidence="1">
    <location>
        <begin position="114"/>
        <end position="125"/>
    </location>
</feature>
<keyword evidence="3" id="KW-1185">Reference proteome</keyword>
<reference evidence="2" key="1">
    <citation type="journal article" date="2020" name="New Phytol.">
        <title>Comparative genomics reveals dynamic genome evolution in host specialist ectomycorrhizal fungi.</title>
        <authorList>
            <person name="Lofgren L.A."/>
            <person name="Nguyen N.H."/>
            <person name="Vilgalys R."/>
            <person name="Ruytinx J."/>
            <person name="Liao H.L."/>
            <person name="Branco S."/>
            <person name="Kuo A."/>
            <person name="LaButti K."/>
            <person name="Lipzen A."/>
            <person name="Andreopoulos W."/>
            <person name="Pangilinan J."/>
            <person name="Riley R."/>
            <person name="Hundley H."/>
            <person name="Na H."/>
            <person name="Barry K."/>
            <person name="Grigoriev I.V."/>
            <person name="Stajich J.E."/>
            <person name="Kennedy P.G."/>
        </authorList>
    </citation>
    <scope>NUCLEOTIDE SEQUENCE</scope>
    <source>
        <strain evidence="2">DOB743</strain>
    </source>
</reference>
<organism evidence="2 3">
    <name type="scientific">Suillus placidus</name>
    <dbReference type="NCBI Taxonomy" id="48579"/>
    <lineage>
        <taxon>Eukaryota</taxon>
        <taxon>Fungi</taxon>
        <taxon>Dikarya</taxon>
        <taxon>Basidiomycota</taxon>
        <taxon>Agaricomycotina</taxon>
        <taxon>Agaricomycetes</taxon>
        <taxon>Agaricomycetidae</taxon>
        <taxon>Boletales</taxon>
        <taxon>Suillineae</taxon>
        <taxon>Suillaceae</taxon>
        <taxon>Suillus</taxon>
    </lineage>
</organism>
<evidence type="ECO:0000256" key="1">
    <source>
        <dbReference type="SAM" id="MobiDB-lite"/>
    </source>
</evidence>
<evidence type="ECO:0000313" key="2">
    <source>
        <dbReference type="EMBL" id="KAG1780299.1"/>
    </source>
</evidence>
<feature type="compositionally biased region" description="Polar residues" evidence="1">
    <location>
        <begin position="373"/>
        <end position="383"/>
    </location>
</feature>
<proteinExistence type="predicted"/>
<dbReference type="AlphaFoldDB" id="A0A9P7D5L3"/>
<accession>A0A9P7D5L3</accession>
<feature type="region of interest" description="Disordered" evidence="1">
    <location>
        <begin position="77"/>
        <end position="172"/>
    </location>
</feature>
<comment type="caution">
    <text evidence="2">The sequence shown here is derived from an EMBL/GenBank/DDBJ whole genome shotgun (WGS) entry which is preliminary data.</text>
</comment>